<accession>A0A4P7N1I6</accession>
<dbReference type="Proteomes" id="UP000294847">
    <property type="component" value="Chromosome 2"/>
</dbReference>
<name>A0A4P7N1I6_PYROR</name>
<reference evidence="1 2" key="1">
    <citation type="journal article" date="2019" name="Mol. Biol. Evol.">
        <title>Blast fungal genomes show frequent chromosomal changes, gene gains and losses, and effector gene turnover.</title>
        <authorList>
            <person name="Gomez Luciano L.B."/>
            <person name="Jason Tsai I."/>
            <person name="Chuma I."/>
            <person name="Tosa Y."/>
            <person name="Chen Y.H."/>
            <person name="Li J.Y."/>
            <person name="Li M.Y."/>
            <person name="Jade Lu M.Y."/>
            <person name="Nakayashiki H."/>
            <person name="Li W.H."/>
        </authorList>
    </citation>
    <scope>NUCLEOTIDE SEQUENCE [LARGE SCALE GENOMIC DNA]</scope>
    <source>
        <strain evidence="1">MZ5-1-6</strain>
    </source>
</reference>
<dbReference type="AlphaFoldDB" id="A0A4P7N1I6"/>
<evidence type="ECO:0000313" key="1">
    <source>
        <dbReference type="EMBL" id="QBZ56169.1"/>
    </source>
</evidence>
<proteinExistence type="predicted"/>
<evidence type="ECO:0000313" key="2">
    <source>
        <dbReference type="Proteomes" id="UP000294847"/>
    </source>
</evidence>
<organism evidence="1 2">
    <name type="scientific">Pyricularia oryzae</name>
    <name type="common">Rice blast fungus</name>
    <name type="synonym">Magnaporthe oryzae</name>
    <dbReference type="NCBI Taxonomy" id="318829"/>
    <lineage>
        <taxon>Eukaryota</taxon>
        <taxon>Fungi</taxon>
        <taxon>Dikarya</taxon>
        <taxon>Ascomycota</taxon>
        <taxon>Pezizomycotina</taxon>
        <taxon>Sordariomycetes</taxon>
        <taxon>Sordariomycetidae</taxon>
        <taxon>Magnaporthales</taxon>
        <taxon>Pyriculariaceae</taxon>
        <taxon>Pyricularia</taxon>
    </lineage>
</organism>
<sequence length="69" mass="7568">MSDPLSVTELLTVELWKTGVGAELSKEPYACSSRHVLLSRLHLLTAYLLFTEQERSTASSMQSSPGTDP</sequence>
<protein>
    <submittedName>
        <fullName evidence="1">Uncharacterized protein</fullName>
    </submittedName>
</protein>
<dbReference type="EMBL" id="CP034205">
    <property type="protein sequence ID" value="QBZ56169.1"/>
    <property type="molecule type" value="Genomic_DNA"/>
</dbReference>
<gene>
    <name evidence="1" type="ORF">PoMZ_01075</name>
</gene>